<dbReference type="Proteomes" id="UP000267027">
    <property type="component" value="Unassembled WGS sequence"/>
</dbReference>
<feature type="region of interest" description="Disordered" evidence="1">
    <location>
        <begin position="45"/>
        <end position="67"/>
    </location>
</feature>
<name>A0A0R3PLH6_ANGCS</name>
<keyword evidence="3" id="KW-1185">Reference proteome</keyword>
<dbReference type="WBParaSite" id="ACOC_0000561101-mRNA-1">
    <property type="protein sequence ID" value="ACOC_0000561101-mRNA-1"/>
    <property type="gene ID" value="ACOC_0000561101"/>
</dbReference>
<dbReference type="AlphaFoldDB" id="A0A0R3PLH6"/>
<proteinExistence type="predicted"/>
<evidence type="ECO:0000313" key="4">
    <source>
        <dbReference type="WBParaSite" id="ACOC_0000561101-mRNA-1"/>
    </source>
</evidence>
<organism evidence="4">
    <name type="scientific">Angiostrongylus costaricensis</name>
    <name type="common">Nematode worm</name>
    <dbReference type="NCBI Taxonomy" id="334426"/>
    <lineage>
        <taxon>Eukaryota</taxon>
        <taxon>Metazoa</taxon>
        <taxon>Ecdysozoa</taxon>
        <taxon>Nematoda</taxon>
        <taxon>Chromadorea</taxon>
        <taxon>Rhabditida</taxon>
        <taxon>Rhabditina</taxon>
        <taxon>Rhabditomorpha</taxon>
        <taxon>Strongyloidea</taxon>
        <taxon>Metastrongylidae</taxon>
        <taxon>Angiostrongylus</taxon>
    </lineage>
</organism>
<evidence type="ECO:0000256" key="1">
    <source>
        <dbReference type="SAM" id="MobiDB-lite"/>
    </source>
</evidence>
<reference evidence="2 3" key="2">
    <citation type="submission" date="2018-11" db="EMBL/GenBank/DDBJ databases">
        <authorList>
            <consortium name="Pathogen Informatics"/>
        </authorList>
    </citation>
    <scope>NUCLEOTIDE SEQUENCE [LARGE SCALE GENOMIC DNA]</scope>
    <source>
        <strain evidence="2 3">Costa Rica</strain>
    </source>
</reference>
<gene>
    <name evidence="2" type="ORF">ACOC_LOCUS5612</name>
</gene>
<evidence type="ECO:0000313" key="2">
    <source>
        <dbReference type="EMBL" id="VDM57197.1"/>
    </source>
</evidence>
<sequence>MVQDLFEKLKADYATADSCNSVQGEQIMSYRLNTAVSAHNRKSAISGAGHVETPAVPEGTNKSSSVL</sequence>
<dbReference type="EMBL" id="UYYA01003882">
    <property type="protein sequence ID" value="VDM57197.1"/>
    <property type="molecule type" value="Genomic_DNA"/>
</dbReference>
<protein>
    <submittedName>
        <fullName evidence="4">Transposase</fullName>
    </submittedName>
</protein>
<reference evidence="4" key="1">
    <citation type="submission" date="2017-02" db="UniProtKB">
        <authorList>
            <consortium name="WormBaseParasite"/>
        </authorList>
    </citation>
    <scope>IDENTIFICATION</scope>
</reference>
<accession>A0A0R3PLH6</accession>
<evidence type="ECO:0000313" key="3">
    <source>
        <dbReference type="Proteomes" id="UP000267027"/>
    </source>
</evidence>